<keyword evidence="4 6" id="KW-1133">Transmembrane helix</keyword>
<evidence type="ECO:0000313" key="8">
    <source>
        <dbReference type="EMBL" id="CAK9231345.1"/>
    </source>
</evidence>
<dbReference type="PANTHER" id="PTHR48041:SF135">
    <property type="entry name" value="ABC TRANSPORTER G FAMILY MEMBER 26"/>
    <property type="match status" value="1"/>
</dbReference>
<comment type="subcellular location">
    <subcellularLocation>
        <location evidence="1">Membrane</location>
        <topology evidence="1">Multi-pass membrane protein</topology>
    </subcellularLocation>
</comment>
<dbReference type="PROSITE" id="PS50893">
    <property type="entry name" value="ABC_TRANSPORTER_2"/>
    <property type="match status" value="1"/>
</dbReference>
<name>A0ABP0UVX3_9BRYO</name>
<keyword evidence="5 6" id="KW-0472">Membrane</keyword>
<dbReference type="InterPro" id="IPR050352">
    <property type="entry name" value="ABCG_transporters"/>
</dbReference>
<reference evidence="8" key="1">
    <citation type="submission" date="2024-02" db="EMBL/GenBank/DDBJ databases">
        <authorList>
            <consortium name="ELIXIR-Norway"/>
            <consortium name="Elixir Norway"/>
        </authorList>
    </citation>
    <scope>NUCLEOTIDE SEQUENCE</scope>
</reference>
<evidence type="ECO:0000256" key="5">
    <source>
        <dbReference type="ARBA" id="ARBA00023136"/>
    </source>
</evidence>
<keyword evidence="2" id="KW-0813">Transport</keyword>
<feature type="domain" description="ABC transporter" evidence="7">
    <location>
        <begin position="1"/>
        <end position="207"/>
    </location>
</feature>
<feature type="transmembrane region" description="Helical" evidence="6">
    <location>
        <begin position="352"/>
        <end position="372"/>
    </location>
</feature>
<dbReference type="SUPFAM" id="SSF52540">
    <property type="entry name" value="P-loop containing nucleoside triphosphate hydrolases"/>
    <property type="match status" value="1"/>
</dbReference>
<evidence type="ECO:0000256" key="2">
    <source>
        <dbReference type="ARBA" id="ARBA00022448"/>
    </source>
</evidence>
<dbReference type="Proteomes" id="UP001497512">
    <property type="component" value="Chromosome 7"/>
</dbReference>
<dbReference type="Pfam" id="PF00005">
    <property type="entry name" value="ABC_tran"/>
    <property type="match status" value="1"/>
</dbReference>
<evidence type="ECO:0000256" key="4">
    <source>
        <dbReference type="ARBA" id="ARBA00022989"/>
    </source>
</evidence>
<evidence type="ECO:0000256" key="6">
    <source>
        <dbReference type="SAM" id="Phobius"/>
    </source>
</evidence>
<dbReference type="EMBL" id="OZ019899">
    <property type="protein sequence ID" value="CAK9231345.1"/>
    <property type="molecule type" value="Genomic_DNA"/>
</dbReference>
<keyword evidence="9" id="KW-1185">Reference proteome</keyword>
<feature type="transmembrane region" description="Helical" evidence="6">
    <location>
        <begin position="393"/>
        <end position="420"/>
    </location>
</feature>
<feature type="transmembrane region" description="Helical" evidence="6">
    <location>
        <begin position="459"/>
        <end position="479"/>
    </location>
</feature>
<feature type="transmembrane region" description="Helical" evidence="6">
    <location>
        <begin position="426"/>
        <end position="447"/>
    </location>
</feature>
<dbReference type="InterPro" id="IPR027417">
    <property type="entry name" value="P-loop_NTPase"/>
</dbReference>
<dbReference type="InterPro" id="IPR013525">
    <property type="entry name" value="ABC2_TM"/>
</dbReference>
<dbReference type="PANTHER" id="PTHR48041">
    <property type="entry name" value="ABC TRANSPORTER G FAMILY MEMBER 28"/>
    <property type="match status" value="1"/>
</dbReference>
<protein>
    <recommendedName>
        <fullName evidence="7">ABC transporter domain-containing protein</fullName>
    </recommendedName>
</protein>
<organism evidence="8 9">
    <name type="scientific">Sphagnum troendelagicum</name>
    <dbReference type="NCBI Taxonomy" id="128251"/>
    <lineage>
        <taxon>Eukaryota</taxon>
        <taxon>Viridiplantae</taxon>
        <taxon>Streptophyta</taxon>
        <taxon>Embryophyta</taxon>
        <taxon>Bryophyta</taxon>
        <taxon>Sphagnophytina</taxon>
        <taxon>Sphagnopsida</taxon>
        <taxon>Sphagnales</taxon>
        <taxon>Sphagnaceae</taxon>
        <taxon>Sphagnum</taxon>
    </lineage>
</organism>
<proteinExistence type="predicted"/>
<dbReference type="InterPro" id="IPR003439">
    <property type="entry name" value="ABC_transporter-like_ATP-bd"/>
</dbReference>
<accession>A0ABP0UVX3</accession>
<dbReference type="Gene3D" id="3.40.50.300">
    <property type="entry name" value="P-loop containing nucleotide triphosphate hydrolases"/>
    <property type="match status" value="1"/>
</dbReference>
<gene>
    <name evidence="8" type="ORF">CSSPTR1EN2_LOCUS20524</name>
</gene>
<feature type="transmembrane region" description="Helical" evidence="6">
    <location>
        <begin position="315"/>
        <end position="336"/>
    </location>
</feature>
<keyword evidence="3 6" id="KW-0812">Transmembrane</keyword>
<evidence type="ECO:0000256" key="3">
    <source>
        <dbReference type="ARBA" id="ARBA00022692"/>
    </source>
</evidence>
<sequence>MGPSGSGKTTLLNALAGRLHKNLSGTISFNGLSFSSSLKRRMGFVTQDDVMFPMLTVRESLLFAALLRLPNSMTRIQKIQRADTVLKELGLERCKNTIIGGTFVRGVSGGERKRTSIGYEILVDPSLLYLDEPTSGLDSTTALRILKVLQKNAQVGRGIVATIHQPSSRMFHMFDKLILLSEGYAIFAGYAKDAMDYFSSLSLTPQIAMNPADFLLDLATGTTSDITIPPDLENLITQMDLIPTPYFQRELVHKYMRRKYMTRLAPEERRAMCEMGNVSKELEDAIKAKQDWASSWWTQFLILFKRTFNERRVDYFSSLKILQAIGVAVLLGLLWWRSKTQTNADIQDQLGLIFYICIFWATFSMWTTLMTFPMERQYLAKERAADMYRLSAYYMSSTVCDCLAELVFPTIFLVILYFMASLRASVGAFFLTLLATFLIGITGQGFGEMFGAATLSLKTAGIIASMFLLVFLLAGGYYVQKMPAFMKWVKYLSFVYYGFRLLQKIQYSSDQMFNCDTTSGCESIANARALQGLALDSGVQEAWVLVLMAVGYRLISYLCLRRI</sequence>
<dbReference type="Pfam" id="PF01061">
    <property type="entry name" value="ABC2_membrane"/>
    <property type="match status" value="1"/>
</dbReference>
<evidence type="ECO:0000259" key="7">
    <source>
        <dbReference type="PROSITE" id="PS50893"/>
    </source>
</evidence>
<evidence type="ECO:0000313" key="9">
    <source>
        <dbReference type="Proteomes" id="UP001497512"/>
    </source>
</evidence>
<evidence type="ECO:0000256" key="1">
    <source>
        <dbReference type="ARBA" id="ARBA00004141"/>
    </source>
</evidence>